<evidence type="ECO:0000256" key="3">
    <source>
        <dbReference type="ARBA" id="ARBA00022679"/>
    </source>
</evidence>
<dbReference type="AlphaFoldDB" id="A0A3B4GC17"/>
<reference evidence="7" key="1">
    <citation type="submission" date="2023-09" db="UniProtKB">
        <authorList>
            <consortium name="Ensembl"/>
        </authorList>
    </citation>
    <scope>IDENTIFICATION</scope>
</reference>
<accession>A0A3B4GC17</accession>
<evidence type="ECO:0000259" key="6">
    <source>
        <dbReference type="PROSITE" id="PS51154"/>
    </source>
</evidence>
<dbReference type="GO" id="GO:0005737">
    <property type="term" value="C:cytoplasm"/>
    <property type="evidence" value="ECO:0007669"/>
    <property type="project" value="TreeGrafter"/>
</dbReference>
<keyword evidence="4" id="KW-0520">NAD</keyword>
<dbReference type="SUPFAM" id="SSF52949">
    <property type="entry name" value="Macro domain-like"/>
    <property type="match status" value="1"/>
</dbReference>
<dbReference type="InterPro" id="IPR043472">
    <property type="entry name" value="Macro_dom-like"/>
</dbReference>
<dbReference type="GO" id="GO:0003714">
    <property type="term" value="F:transcription corepressor activity"/>
    <property type="evidence" value="ECO:0007669"/>
    <property type="project" value="TreeGrafter"/>
</dbReference>
<protein>
    <recommendedName>
        <fullName evidence="6">Macro domain-containing protein</fullName>
    </recommendedName>
</protein>
<evidence type="ECO:0000256" key="1">
    <source>
        <dbReference type="ARBA" id="ARBA00004123"/>
    </source>
</evidence>
<evidence type="ECO:0000256" key="5">
    <source>
        <dbReference type="ARBA" id="ARBA00023242"/>
    </source>
</evidence>
<dbReference type="Pfam" id="PF01661">
    <property type="entry name" value="Macro"/>
    <property type="match status" value="1"/>
</dbReference>
<keyword evidence="3" id="KW-0808">Transferase</keyword>
<organism evidence="7">
    <name type="scientific">Pundamilia nyererei</name>
    <dbReference type="NCBI Taxonomy" id="303518"/>
    <lineage>
        <taxon>Eukaryota</taxon>
        <taxon>Metazoa</taxon>
        <taxon>Chordata</taxon>
        <taxon>Craniata</taxon>
        <taxon>Vertebrata</taxon>
        <taxon>Euteleostomi</taxon>
        <taxon>Actinopterygii</taxon>
        <taxon>Neopterygii</taxon>
        <taxon>Teleostei</taxon>
        <taxon>Neoteleostei</taxon>
        <taxon>Acanthomorphata</taxon>
        <taxon>Ovalentaria</taxon>
        <taxon>Cichlomorphae</taxon>
        <taxon>Cichliformes</taxon>
        <taxon>Cichlidae</taxon>
        <taxon>African cichlids</taxon>
        <taxon>Pseudocrenilabrinae</taxon>
        <taxon>Haplochromini</taxon>
        <taxon>Pundamilia</taxon>
    </lineage>
</organism>
<evidence type="ECO:0000256" key="2">
    <source>
        <dbReference type="ARBA" id="ARBA00022676"/>
    </source>
</evidence>
<dbReference type="GO" id="GO:0003950">
    <property type="term" value="F:NAD+ poly-ADP-ribosyltransferase activity"/>
    <property type="evidence" value="ECO:0007669"/>
    <property type="project" value="TreeGrafter"/>
</dbReference>
<dbReference type="PROSITE" id="PS51154">
    <property type="entry name" value="MACRO"/>
    <property type="match status" value="1"/>
</dbReference>
<dbReference type="InterPro" id="IPR002589">
    <property type="entry name" value="Macro_dom"/>
</dbReference>
<sequence length="234" mass="25495">ALTIYKASIKNYKLSSVEYSFIKLQEQIAVSQKIATYMANKASVTLWKGDLCAFKVDAIVNAANESLSHMGGLAKALSATGGRTIQAESDVFIAKNGKLKAGEVAVTTAGKLPCMKLIHLVGPCLQNDRTVHMISHAKKLLTKGILNVMTCAEEHKFSSIAIPAVSSGIFNFPVTICADVVVTTIKKYIEHKNPTSPPFEIHLVNNDDLTVTEMERPFKEILLEPLSDVMQCFP</sequence>
<evidence type="ECO:0000313" key="7">
    <source>
        <dbReference type="Ensembl" id="ENSPNYP00000020455.1"/>
    </source>
</evidence>
<comment type="subcellular location">
    <subcellularLocation>
        <location evidence="1">Nucleus</location>
    </subcellularLocation>
</comment>
<dbReference type="GeneTree" id="ENSGT00940000158837"/>
<dbReference type="InterPro" id="IPR052056">
    <property type="entry name" value="Mono-ARTD/PARP"/>
</dbReference>
<dbReference type="GO" id="GO:0060335">
    <property type="term" value="P:positive regulation of type II interferon-mediated signaling pathway"/>
    <property type="evidence" value="ECO:0007669"/>
    <property type="project" value="TreeGrafter"/>
</dbReference>
<keyword evidence="2" id="KW-0328">Glycosyltransferase</keyword>
<dbReference type="GO" id="GO:0005634">
    <property type="term" value="C:nucleus"/>
    <property type="evidence" value="ECO:0007669"/>
    <property type="project" value="UniProtKB-SubCell"/>
</dbReference>
<dbReference type="Ensembl" id="ENSPNYT00000020957.1">
    <property type="protein sequence ID" value="ENSPNYP00000020455.1"/>
    <property type="gene ID" value="ENSPNYG00000015476.1"/>
</dbReference>
<proteinExistence type="predicted"/>
<dbReference type="CDD" id="cd02907">
    <property type="entry name" value="Macro_Af1521_BAL-like"/>
    <property type="match status" value="1"/>
</dbReference>
<dbReference type="GO" id="GO:0010629">
    <property type="term" value="P:negative regulation of gene expression"/>
    <property type="evidence" value="ECO:0007669"/>
    <property type="project" value="TreeGrafter"/>
</dbReference>
<dbReference type="SMART" id="SM00506">
    <property type="entry name" value="A1pp"/>
    <property type="match status" value="1"/>
</dbReference>
<dbReference type="Gene3D" id="3.40.220.10">
    <property type="entry name" value="Leucine Aminopeptidase, subunit E, domain 1"/>
    <property type="match status" value="1"/>
</dbReference>
<dbReference type="GO" id="GO:0070212">
    <property type="term" value="P:protein poly-ADP-ribosylation"/>
    <property type="evidence" value="ECO:0007669"/>
    <property type="project" value="TreeGrafter"/>
</dbReference>
<keyword evidence="5" id="KW-0539">Nucleus</keyword>
<feature type="domain" description="Macro" evidence="6">
    <location>
        <begin position="31"/>
        <end position="222"/>
    </location>
</feature>
<name>A0A3B4GC17_9CICH</name>
<dbReference type="PANTHER" id="PTHR14453:SF70">
    <property type="entry name" value="PROTEIN MONO-ADP-RIBOSYLTRANSFERASE PARP9"/>
    <property type="match status" value="1"/>
</dbReference>
<dbReference type="STRING" id="303518.ENSPNYP00000020455"/>
<evidence type="ECO:0000256" key="4">
    <source>
        <dbReference type="ARBA" id="ARBA00023027"/>
    </source>
</evidence>
<dbReference type="GO" id="GO:0044389">
    <property type="term" value="F:ubiquitin-like protein ligase binding"/>
    <property type="evidence" value="ECO:0007669"/>
    <property type="project" value="TreeGrafter"/>
</dbReference>
<dbReference type="GO" id="GO:1990404">
    <property type="term" value="F:NAD+-protein mono-ADP-ribosyltransferase activity"/>
    <property type="evidence" value="ECO:0007669"/>
    <property type="project" value="TreeGrafter"/>
</dbReference>
<dbReference type="PANTHER" id="PTHR14453">
    <property type="entry name" value="PARP/ZINC FINGER CCCH TYPE DOMAIN CONTAINING PROTEIN"/>
    <property type="match status" value="1"/>
</dbReference>